<organism evidence="2 3">
    <name type="scientific">Heterobasidion irregulare (strain TC 32-1)</name>
    <dbReference type="NCBI Taxonomy" id="747525"/>
    <lineage>
        <taxon>Eukaryota</taxon>
        <taxon>Fungi</taxon>
        <taxon>Dikarya</taxon>
        <taxon>Basidiomycota</taxon>
        <taxon>Agaricomycotina</taxon>
        <taxon>Agaricomycetes</taxon>
        <taxon>Russulales</taxon>
        <taxon>Bondarzewiaceae</taxon>
        <taxon>Heterobasidion</taxon>
        <taxon>Heterobasidion annosum species complex</taxon>
    </lineage>
</organism>
<dbReference type="EMBL" id="KI925467">
    <property type="protein sequence ID" value="ETW75020.1"/>
    <property type="molecule type" value="Genomic_DNA"/>
</dbReference>
<dbReference type="Proteomes" id="UP000030671">
    <property type="component" value="Unassembled WGS sequence"/>
</dbReference>
<evidence type="ECO:0000256" key="1">
    <source>
        <dbReference type="SAM" id="Phobius"/>
    </source>
</evidence>
<keyword evidence="1" id="KW-1133">Transmembrane helix</keyword>
<evidence type="ECO:0000313" key="2">
    <source>
        <dbReference type="EMBL" id="ETW75020.1"/>
    </source>
</evidence>
<gene>
    <name evidence="2" type="ORF">HETIRDRAFT_164798</name>
</gene>
<feature type="transmembrane region" description="Helical" evidence="1">
    <location>
        <begin position="25"/>
        <end position="41"/>
    </location>
</feature>
<keyword evidence="1" id="KW-0812">Transmembrane</keyword>
<keyword evidence="1" id="KW-0472">Membrane</keyword>
<proteinExistence type="predicted"/>
<dbReference type="RefSeq" id="XP_009553471.1">
    <property type="nucleotide sequence ID" value="XM_009555176.1"/>
</dbReference>
<dbReference type="InParanoid" id="W4JPK4"/>
<dbReference type="AlphaFoldDB" id="W4JPK4"/>
<keyword evidence="3" id="KW-1185">Reference proteome</keyword>
<reference evidence="2 3" key="1">
    <citation type="journal article" date="2012" name="New Phytol.">
        <title>Insight into trade-off between wood decay and parasitism from the genome of a fungal forest pathogen.</title>
        <authorList>
            <person name="Olson A."/>
            <person name="Aerts A."/>
            <person name="Asiegbu F."/>
            <person name="Belbahri L."/>
            <person name="Bouzid O."/>
            <person name="Broberg A."/>
            <person name="Canback B."/>
            <person name="Coutinho P.M."/>
            <person name="Cullen D."/>
            <person name="Dalman K."/>
            <person name="Deflorio G."/>
            <person name="van Diepen L.T."/>
            <person name="Dunand C."/>
            <person name="Duplessis S."/>
            <person name="Durling M."/>
            <person name="Gonthier P."/>
            <person name="Grimwood J."/>
            <person name="Fossdal C.G."/>
            <person name="Hansson D."/>
            <person name="Henrissat B."/>
            <person name="Hietala A."/>
            <person name="Himmelstrand K."/>
            <person name="Hoffmeister D."/>
            <person name="Hogberg N."/>
            <person name="James T.Y."/>
            <person name="Karlsson M."/>
            <person name="Kohler A."/>
            <person name="Kues U."/>
            <person name="Lee Y.H."/>
            <person name="Lin Y.C."/>
            <person name="Lind M."/>
            <person name="Lindquist E."/>
            <person name="Lombard V."/>
            <person name="Lucas S."/>
            <person name="Lunden K."/>
            <person name="Morin E."/>
            <person name="Murat C."/>
            <person name="Park J."/>
            <person name="Raffaello T."/>
            <person name="Rouze P."/>
            <person name="Salamov A."/>
            <person name="Schmutz J."/>
            <person name="Solheim H."/>
            <person name="Stahlberg J."/>
            <person name="Velez H."/>
            <person name="de Vries R.P."/>
            <person name="Wiebenga A."/>
            <person name="Woodward S."/>
            <person name="Yakovlev I."/>
            <person name="Garbelotto M."/>
            <person name="Martin F."/>
            <person name="Grigoriev I.V."/>
            <person name="Stenlid J."/>
        </authorList>
    </citation>
    <scope>NUCLEOTIDE SEQUENCE [LARGE SCALE GENOMIC DNA]</scope>
    <source>
        <strain evidence="2 3">TC 32-1</strain>
    </source>
</reference>
<name>W4JPK4_HETIT</name>
<dbReference type="HOGENOM" id="CLU_3125244_0_0_1"/>
<dbReference type="GeneID" id="20667936"/>
<evidence type="ECO:0000313" key="3">
    <source>
        <dbReference type="Proteomes" id="UP000030671"/>
    </source>
</evidence>
<accession>W4JPK4</accession>
<sequence>MDCFKRVHFKRVLVVPFSIEFRKEGLIYVFFFFWFIFYLGVSDNFCAPLS</sequence>
<protein>
    <submittedName>
        <fullName evidence="2">Uncharacterized protein</fullName>
    </submittedName>
</protein>
<dbReference type="KEGG" id="hir:HETIRDRAFT_164798"/>